<dbReference type="PANTHER" id="PTHR45125">
    <property type="entry name" value="F21J9.4-RELATED"/>
    <property type="match status" value="1"/>
</dbReference>
<sequence length="101" mass="12270">MNAVQGVDQPRAIYWEIIHEYYHLHKEFDNDRNCNCLAHRWGIILEMVNKFRGWYGHVQRRAQSGTTEQDKVLQTCDVFKNEEEKSFTLLHRWNILKHKQK</sequence>
<dbReference type="Proteomes" id="UP000823388">
    <property type="component" value="Chromosome 3N"/>
</dbReference>
<evidence type="ECO:0000313" key="1">
    <source>
        <dbReference type="EMBL" id="KAG2617773.1"/>
    </source>
</evidence>
<evidence type="ECO:0000313" key="2">
    <source>
        <dbReference type="Proteomes" id="UP000823388"/>
    </source>
</evidence>
<organism evidence="1 2">
    <name type="scientific">Panicum virgatum</name>
    <name type="common">Blackwell switchgrass</name>
    <dbReference type="NCBI Taxonomy" id="38727"/>
    <lineage>
        <taxon>Eukaryota</taxon>
        <taxon>Viridiplantae</taxon>
        <taxon>Streptophyta</taxon>
        <taxon>Embryophyta</taxon>
        <taxon>Tracheophyta</taxon>
        <taxon>Spermatophyta</taxon>
        <taxon>Magnoliopsida</taxon>
        <taxon>Liliopsida</taxon>
        <taxon>Poales</taxon>
        <taxon>Poaceae</taxon>
        <taxon>PACMAD clade</taxon>
        <taxon>Panicoideae</taxon>
        <taxon>Panicodae</taxon>
        <taxon>Paniceae</taxon>
        <taxon>Panicinae</taxon>
        <taxon>Panicum</taxon>
        <taxon>Panicum sect. Hiantes</taxon>
    </lineage>
</organism>
<keyword evidence="2" id="KW-1185">Reference proteome</keyword>
<reference evidence="1" key="1">
    <citation type="submission" date="2020-05" db="EMBL/GenBank/DDBJ databases">
        <title>WGS assembly of Panicum virgatum.</title>
        <authorList>
            <person name="Lovell J.T."/>
            <person name="Jenkins J."/>
            <person name="Shu S."/>
            <person name="Juenger T.E."/>
            <person name="Schmutz J."/>
        </authorList>
    </citation>
    <scope>NUCLEOTIDE SEQUENCE</scope>
    <source>
        <strain evidence="1">AP13</strain>
    </source>
</reference>
<dbReference type="PANTHER" id="PTHR45125:SF51">
    <property type="entry name" value="F21J9.4-RELATED"/>
    <property type="match status" value="1"/>
</dbReference>
<comment type="caution">
    <text evidence="1">The sequence shown here is derived from an EMBL/GenBank/DDBJ whole genome shotgun (WGS) entry which is preliminary data.</text>
</comment>
<dbReference type="EMBL" id="CM029042">
    <property type="protein sequence ID" value="KAG2617773.1"/>
    <property type="molecule type" value="Genomic_DNA"/>
</dbReference>
<gene>
    <name evidence="1" type="ORF">PVAP13_3NG183544</name>
</gene>
<name>A0A8T0U9U6_PANVG</name>
<dbReference type="AlphaFoldDB" id="A0A8T0U9U6"/>
<accession>A0A8T0U9U6</accession>
<protein>
    <submittedName>
        <fullName evidence="1">Uncharacterized protein</fullName>
    </submittedName>
</protein>
<proteinExistence type="predicted"/>